<gene>
    <name evidence="2" type="ORF">D5R40_08810</name>
</gene>
<organism evidence="2 3">
    <name type="scientific">Okeania hirsuta</name>
    <dbReference type="NCBI Taxonomy" id="1458930"/>
    <lineage>
        <taxon>Bacteria</taxon>
        <taxon>Bacillati</taxon>
        <taxon>Cyanobacteriota</taxon>
        <taxon>Cyanophyceae</taxon>
        <taxon>Oscillatoriophycideae</taxon>
        <taxon>Oscillatoriales</taxon>
        <taxon>Microcoleaceae</taxon>
        <taxon>Okeania</taxon>
    </lineage>
</organism>
<evidence type="ECO:0000313" key="2">
    <source>
        <dbReference type="EMBL" id="RQH47512.1"/>
    </source>
</evidence>
<protein>
    <submittedName>
        <fullName evidence="2">Uncharacterized protein</fullName>
    </submittedName>
</protein>
<evidence type="ECO:0000313" key="3">
    <source>
        <dbReference type="Proteomes" id="UP000269154"/>
    </source>
</evidence>
<dbReference type="AlphaFoldDB" id="A0A3N6PPV2"/>
<reference evidence="2 3" key="1">
    <citation type="journal article" date="2018" name="ACS Chem. Biol.">
        <title>Ketoreductase domain dysfunction expands chemodiversity: malyngamide biosynthesis in the cyanobacterium Okeania hirsuta.</title>
        <authorList>
            <person name="Moss N.A."/>
            <person name="Leao T."/>
            <person name="Rankin M."/>
            <person name="McCullough T.M."/>
            <person name="Qu P."/>
            <person name="Korobeynikov A."/>
            <person name="Smith J.L."/>
            <person name="Gerwick L."/>
            <person name="Gerwick W.H."/>
        </authorList>
    </citation>
    <scope>NUCLEOTIDE SEQUENCE [LARGE SCALE GENOMIC DNA]</scope>
    <source>
        <strain evidence="2 3">PAB10Feb10-1</strain>
    </source>
</reference>
<feature type="region of interest" description="Disordered" evidence="1">
    <location>
        <begin position="38"/>
        <end position="61"/>
    </location>
</feature>
<evidence type="ECO:0000256" key="1">
    <source>
        <dbReference type="SAM" id="MobiDB-lite"/>
    </source>
</evidence>
<feature type="compositionally biased region" description="Polar residues" evidence="1">
    <location>
        <begin position="42"/>
        <end position="52"/>
    </location>
</feature>
<dbReference type="EMBL" id="RCBY01000035">
    <property type="protein sequence ID" value="RQH47512.1"/>
    <property type="molecule type" value="Genomic_DNA"/>
</dbReference>
<dbReference type="Proteomes" id="UP000269154">
    <property type="component" value="Unassembled WGS sequence"/>
</dbReference>
<dbReference type="RefSeq" id="WP_124154512.1">
    <property type="nucleotide sequence ID" value="NZ_CAWOLW010000279.1"/>
</dbReference>
<comment type="caution">
    <text evidence="2">The sequence shown here is derived from an EMBL/GenBank/DDBJ whole genome shotgun (WGS) entry which is preliminary data.</text>
</comment>
<sequence length="61" mass="6686">MPENQRFNLFAGDTLYNCDTLNKGQQAIQVPELLDISRKEATGNSSGRQQGTHPEPLLGGE</sequence>
<name>A0A3N6PPV2_9CYAN</name>
<keyword evidence="3" id="KW-1185">Reference proteome</keyword>
<accession>A0A3N6PPV2</accession>
<proteinExistence type="predicted"/>